<keyword evidence="5" id="KW-1185">Reference proteome</keyword>
<dbReference type="EMBL" id="JWZX01002873">
    <property type="protein sequence ID" value="KOO26276.1"/>
    <property type="molecule type" value="Genomic_DNA"/>
</dbReference>
<dbReference type="InterPro" id="IPR002048">
    <property type="entry name" value="EF_hand_dom"/>
</dbReference>
<dbReference type="Pfam" id="PF13499">
    <property type="entry name" value="EF-hand_7"/>
    <property type="match status" value="1"/>
</dbReference>
<feature type="domain" description="EF-hand" evidence="3">
    <location>
        <begin position="244"/>
        <end position="279"/>
    </location>
</feature>
<comment type="caution">
    <text evidence="4">The sequence shown here is derived from an EMBL/GenBank/DDBJ whole genome shotgun (WGS) entry which is preliminary data.</text>
</comment>
<dbReference type="Proteomes" id="UP000037460">
    <property type="component" value="Unassembled WGS sequence"/>
</dbReference>
<evidence type="ECO:0000313" key="5">
    <source>
        <dbReference type="Proteomes" id="UP000037460"/>
    </source>
</evidence>
<feature type="compositionally biased region" description="Polar residues" evidence="2">
    <location>
        <begin position="317"/>
        <end position="330"/>
    </location>
</feature>
<dbReference type="InterPro" id="IPR018247">
    <property type="entry name" value="EF_Hand_1_Ca_BS"/>
</dbReference>
<evidence type="ECO:0000259" key="3">
    <source>
        <dbReference type="PROSITE" id="PS50222"/>
    </source>
</evidence>
<evidence type="ECO:0000313" key="4">
    <source>
        <dbReference type="EMBL" id="KOO26276.1"/>
    </source>
</evidence>
<dbReference type="PROSITE" id="PS50222">
    <property type="entry name" value="EF_HAND_2"/>
    <property type="match status" value="2"/>
</dbReference>
<proteinExistence type="predicted"/>
<dbReference type="InterPro" id="IPR011992">
    <property type="entry name" value="EF-hand-dom_pair"/>
</dbReference>
<organism evidence="4 5">
    <name type="scientific">Chrysochromulina tobinii</name>
    <dbReference type="NCBI Taxonomy" id="1460289"/>
    <lineage>
        <taxon>Eukaryota</taxon>
        <taxon>Haptista</taxon>
        <taxon>Haptophyta</taxon>
        <taxon>Prymnesiophyceae</taxon>
        <taxon>Prymnesiales</taxon>
        <taxon>Chrysochromulinaceae</taxon>
        <taxon>Chrysochromulina</taxon>
    </lineage>
</organism>
<keyword evidence="1" id="KW-0106">Calcium</keyword>
<feature type="region of interest" description="Disordered" evidence="2">
    <location>
        <begin position="304"/>
        <end position="330"/>
    </location>
</feature>
<dbReference type="OrthoDB" id="186625at2759"/>
<evidence type="ECO:0000256" key="2">
    <source>
        <dbReference type="SAM" id="MobiDB-lite"/>
    </source>
</evidence>
<feature type="region of interest" description="Disordered" evidence="2">
    <location>
        <begin position="94"/>
        <end position="114"/>
    </location>
</feature>
<feature type="compositionally biased region" description="Polar residues" evidence="2">
    <location>
        <begin position="94"/>
        <end position="104"/>
    </location>
</feature>
<dbReference type="AlphaFoldDB" id="A0A0M0JI38"/>
<protein>
    <recommendedName>
        <fullName evidence="3">EF-hand domain-containing protein</fullName>
    </recommendedName>
</protein>
<dbReference type="Gene3D" id="1.10.238.10">
    <property type="entry name" value="EF-hand"/>
    <property type="match status" value="1"/>
</dbReference>
<evidence type="ECO:0000256" key="1">
    <source>
        <dbReference type="ARBA" id="ARBA00022837"/>
    </source>
</evidence>
<dbReference type="PROSITE" id="PS00018">
    <property type="entry name" value="EF_HAND_1"/>
    <property type="match status" value="2"/>
</dbReference>
<gene>
    <name evidence="4" type="ORF">Ctob_009275</name>
</gene>
<feature type="region of interest" description="Disordered" evidence="2">
    <location>
        <begin position="16"/>
        <end position="39"/>
    </location>
</feature>
<feature type="domain" description="EF-hand" evidence="3">
    <location>
        <begin position="208"/>
        <end position="243"/>
    </location>
</feature>
<dbReference type="SUPFAM" id="SSF47473">
    <property type="entry name" value="EF-hand"/>
    <property type="match status" value="1"/>
</dbReference>
<dbReference type="SMART" id="SM00054">
    <property type="entry name" value="EFh"/>
    <property type="match status" value="2"/>
</dbReference>
<reference evidence="5" key="1">
    <citation type="journal article" date="2015" name="PLoS Genet.">
        <title>Genome Sequence and Transcriptome Analyses of Chrysochromulina tobin: Metabolic Tools for Enhanced Algal Fitness in the Prominent Order Prymnesiales (Haptophyceae).</title>
        <authorList>
            <person name="Hovde B.T."/>
            <person name="Deodato C.R."/>
            <person name="Hunsperger H.M."/>
            <person name="Ryken S.A."/>
            <person name="Yost W."/>
            <person name="Jha R.K."/>
            <person name="Patterson J."/>
            <person name="Monnat R.J. Jr."/>
            <person name="Barlow S.B."/>
            <person name="Starkenburg S.R."/>
            <person name="Cattolico R.A."/>
        </authorList>
    </citation>
    <scope>NUCLEOTIDE SEQUENCE</scope>
    <source>
        <strain evidence="5">CCMP291</strain>
    </source>
</reference>
<name>A0A0M0JI38_9EUKA</name>
<sequence>MTAAEALAEAEAEVKAAELNEKEQRRRDQRVASEEVRQMREREWALRAAELKKLKQSSTKRTDDKHSAQLLKAIEARPMALIKQAIEARQMSRSASYSNASTPRSAAGAVRAHAHGDAGSADAASRAAPVAATLAPGELWPGYASGLPYDPEAIARLHAYDLSHGRSATRAHAKYSTRSQSPKPLELTPAQKASVAGIIGQLKMVFAKNLSRISDTFREFDKDQSGKIDKREFRLALQKLGVVAHKSDYDLTFDSLDNDRSGMIEYEELNEHLRRRVGDPSHRSAIDVGGAVAGTSSVASLLTPATGSATPPRCYSCSASSSRGTAQAWK</sequence>
<dbReference type="GO" id="GO:0005509">
    <property type="term" value="F:calcium ion binding"/>
    <property type="evidence" value="ECO:0007669"/>
    <property type="project" value="InterPro"/>
</dbReference>
<accession>A0A0M0JI38</accession>
<dbReference type="CDD" id="cd00051">
    <property type="entry name" value="EFh"/>
    <property type="match status" value="1"/>
</dbReference>